<protein>
    <submittedName>
        <fullName evidence="9">Uncharacterized protein</fullName>
    </submittedName>
</protein>
<name>A0A9W9AV18_9AGAR</name>
<dbReference type="Proteomes" id="UP001150238">
    <property type="component" value="Unassembled WGS sequence"/>
</dbReference>
<accession>A0A9W9AV18</accession>
<evidence type="ECO:0000256" key="1">
    <source>
        <dbReference type="ARBA" id="ARBA00004651"/>
    </source>
</evidence>
<evidence type="ECO:0000256" key="4">
    <source>
        <dbReference type="ARBA" id="ARBA00022692"/>
    </source>
</evidence>
<gene>
    <name evidence="9" type="ORF">C8J55DRAFT_274925</name>
</gene>
<evidence type="ECO:0000256" key="3">
    <source>
        <dbReference type="ARBA" id="ARBA00022475"/>
    </source>
</evidence>
<evidence type="ECO:0000256" key="7">
    <source>
        <dbReference type="ARBA" id="ARBA00023136"/>
    </source>
</evidence>
<evidence type="ECO:0000256" key="2">
    <source>
        <dbReference type="ARBA" id="ARBA00022448"/>
    </source>
</evidence>
<comment type="caution">
    <text evidence="9">The sequence shown here is derived from an EMBL/GenBank/DDBJ whole genome shotgun (WGS) entry which is preliminary data.</text>
</comment>
<comment type="subcellular location">
    <subcellularLocation>
        <location evidence="1">Cell membrane</location>
        <topology evidence="1">Multi-pass membrane protein</topology>
    </subcellularLocation>
</comment>
<dbReference type="AlphaFoldDB" id="A0A9W9AV18"/>
<sequence length="183" mass="20890">METNPVSRLHGKRSFTGKHNLLPATQPIVPLSNEAQESKIEVAFFTFGRGSVIWKIWPAVLFYTIFSTVIVVLEEKAKIRSLAIPNVLLTVLGVVIGFVISYRAMSGYDRYWLGRSIWSDLMRNSRTMGRLVWYHVPPRLTPKTDAEIASGQLDRSHEELMKVMAEKRMGLDLIEAYVFLSIY</sequence>
<keyword evidence="4 8" id="KW-0812">Transmembrane</keyword>
<keyword evidence="5 8" id="KW-1133">Transmembrane helix</keyword>
<feature type="transmembrane region" description="Helical" evidence="8">
    <location>
        <begin position="85"/>
        <end position="105"/>
    </location>
</feature>
<keyword evidence="3" id="KW-1003">Cell membrane</keyword>
<evidence type="ECO:0000256" key="8">
    <source>
        <dbReference type="SAM" id="Phobius"/>
    </source>
</evidence>
<keyword evidence="6" id="KW-0406">Ion transport</keyword>
<reference evidence="9" key="1">
    <citation type="submission" date="2022-08" db="EMBL/GenBank/DDBJ databases">
        <authorList>
            <consortium name="DOE Joint Genome Institute"/>
            <person name="Min B."/>
            <person name="Riley R."/>
            <person name="Sierra-Patev S."/>
            <person name="Naranjo-Ortiz M."/>
            <person name="Looney B."/>
            <person name="Konkel Z."/>
            <person name="Slot J.C."/>
            <person name="Sakamoto Y."/>
            <person name="Steenwyk J.L."/>
            <person name="Rokas A."/>
            <person name="Carro J."/>
            <person name="Camarero S."/>
            <person name="Ferreira P."/>
            <person name="Molpeceres G."/>
            <person name="Ruiz-Duenas F.J."/>
            <person name="Serrano A."/>
            <person name="Henrissat B."/>
            <person name="Drula E."/>
            <person name="Hughes K.W."/>
            <person name="Mata J.L."/>
            <person name="Ishikawa N.K."/>
            <person name="Vargas-Isla R."/>
            <person name="Ushijima S."/>
            <person name="Smith C.A."/>
            <person name="Ahrendt S."/>
            <person name="Andreopoulos W."/>
            <person name="He G."/>
            <person name="Labutti K."/>
            <person name="Lipzen A."/>
            <person name="Ng V."/>
            <person name="Sandor L."/>
            <person name="Barry K."/>
            <person name="Martinez A.T."/>
            <person name="Xiao Y."/>
            <person name="Gibbons J.G."/>
            <person name="Terashima K."/>
            <person name="Hibbett D.S."/>
            <person name="Grigoriev I.V."/>
        </authorList>
    </citation>
    <scope>NUCLEOTIDE SEQUENCE</scope>
    <source>
        <strain evidence="9">Sp2 HRB7682 ss15</strain>
    </source>
</reference>
<dbReference type="PANTHER" id="PTHR33281">
    <property type="entry name" value="UPF0187 PROTEIN YNEE"/>
    <property type="match status" value="1"/>
</dbReference>
<dbReference type="GO" id="GO:0005254">
    <property type="term" value="F:chloride channel activity"/>
    <property type="evidence" value="ECO:0007669"/>
    <property type="project" value="InterPro"/>
</dbReference>
<dbReference type="InterPro" id="IPR044669">
    <property type="entry name" value="YneE/VCCN1/2-like"/>
</dbReference>
<dbReference type="PANTHER" id="PTHR33281:SF19">
    <property type="entry name" value="VOLTAGE-DEPENDENT ANION CHANNEL-FORMING PROTEIN YNEE"/>
    <property type="match status" value="1"/>
</dbReference>
<feature type="transmembrane region" description="Helical" evidence="8">
    <location>
        <begin position="52"/>
        <end position="73"/>
    </location>
</feature>
<organism evidence="9 10">
    <name type="scientific">Lentinula lateritia</name>
    <dbReference type="NCBI Taxonomy" id="40482"/>
    <lineage>
        <taxon>Eukaryota</taxon>
        <taxon>Fungi</taxon>
        <taxon>Dikarya</taxon>
        <taxon>Basidiomycota</taxon>
        <taxon>Agaricomycotina</taxon>
        <taxon>Agaricomycetes</taxon>
        <taxon>Agaricomycetidae</taxon>
        <taxon>Agaricales</taxon>
        <taxon>Marasmiineae</taxon>
        <taxon>Omphalotaceae</taxon>
        <taxon>Lentinula</taxon>
    </lineage>
</organism>
<keyword evidence="2" id="KW-0813">Transport</keyword>
<reference evidence="9" key="2">
    <citation type="journal article" date="2023" name="Proc. Natl. Acad. Sci. U.S.A.">
        <title>A global phylogenomic analysis of the shiitake genus Lentinula.</title>
        <authorList>
            <person name="Sierra-Patev S."/>
            <person name="Min B."/>
            <person name="Naranjo-Ortiz M."/>
            <person name="Looney B."/>
            <person name="Konkel Z."/>
            <person name="Slot J.C."/>
            <person name="Sakamoto Y."/>
            <person name="Steenwyk J.L."/>
            <person name="Rokas A."/>
            <person name="Carro J."/>
            <person name="Camarero S."/>
            <person name="Ferreira P."/>
            <person name="Molpeceres G."/>
            <person name="Ruiz-Duenas F.J."/>
            <person name="Serrano A."/>
            <person name="Henrissat B."/>
            <person name="Drula E."/>
            <person name="Hughes K.W."/>
            <person name="Mata J.L."/>
            <person name="Ishikawa N.K."/>
            <person name="Vargas-Isla R."/>
            <person name="Ushijima S."/>
            <person name="Smith C.A."/>
            <person name="Donoghue J."/>
            <person name="Ahrendt S."/>
            <person name="Andreopoulos W."/>
            <person name="He G."/>
            <person name="LaButti K."/>
            <person name="Lipzen A."/>
            <person name="Ng V."/>
            <person name="Riley R."/>
            <person name="Sandor L."/>
            <person name="Barry K."/>
            <person name="Martinez A.T."/>
            <person name="Xiao Y."/>
            <person name="Gibbons J.G."/>
            <person name="Terashima K."/>
            <person name="Grigoriev I.V."/>
            <person name="Hibbett D."/>
        </authorList>
    </citation>
    <scope>NUCLEOTIDE SEQUENCE</scope>
    <source>
        <strain evidence="9">Sp2 HRB7682 ss15</strain>
    </source>
</reference>
<evidence type="ECO:0000313" key="10">
    <source>
        <dbReference type="Proteomes" id="UP001150238"/>
    </source>
</evidence>
<evidence type="ECO:0000256" key="5">
    <source>
        <dbReference type="ARBA" id="ARBA00022989"/>
    </source>
</evidence>
<dbReference type="GO" id="GO:0005886">
    <property type="term" value="C:plasma membrane"/>
    <property type="evidence" value="ECO:0007669"/>
    <property type="project" value="UniProtKB-SubCell"/>
</dbReference>
<dbReference type="EMBL" id="JANVFS010000006">
    <property type="protein sequence ID" value="KAJ4491238.1"/>
    <property type="molecule type" value="Genomic_DNA"/>
</dbReference>
<proteinExistence type="predicted"/>
<evidence type="ECO:0000313" key="9">
    <source>
        <dbReference type="EMBL" id="KAJ4491238.1"/>
    </source>
</evidence>
<dbReference type="Pfam" id="PF25539">
    <property type="entry name" value="Bestrophin_2"/>
    <property type="match status" value="1"/>
</dbReference>
<keyword evidence="7 8" id="KW-0472">Membrane</keyword>
<evidence type="ECO:0000256" key="6">
    <source>
        <dbReference type="ARBA" id="ARBA00023065"/>
    </source>
</evidence>